<evidence type="ECO:0000313" key="4">
    <source>
        <dbReference type="EMBL" id="NIA55031.1"/>
    </source>
</evidence>
<keyword evidence="5" id="KW-1185">Reference proteome</keyword>
<dbReference type="Proteomes" id="UP000716322">
    <property type="component" value="Unassembled WGS sequence"/>
</dbReference>
<proteinExistence type="predicted"/>
<dbReference type="Gene3D" id="1.25.40.10">
    <property type="entry name" value="Tetratricopeptide repeat domain"/>
    <property type="match status" value="2"/>
</dbReference>
<protein>
    <submittedName>
        <fullName evidence="4">Tetratricopeptide repeat protein</fullName>
    </submittedName>
</protein>
<evidence type="ECO:0000256" key="3">
    <source>
        <dbReference type="PROSITE-ProRule" id="PRU00339"/>
    </source>
</evidence>
<feature type="repeat" description="TPR" evidence="3">
    <location>
        <begin position="25"/>
        <end position="58"/>
    </location>
</feature>
<dbReference type="PANTHER" id="PTHR44186">
    <property type="match status" value="1"/>
</dbReference>
<name>A0ABX0PDT4_9BURK</name>
<dbReference type="PROSITE" id="PS50005">
    <property type="entry name" value="TPR"/>
    <property type="match status" value="1"/>
</dbReference>
<gene>
    <name evidence="4" type="ORF">HAV22_15450</name>
</gene>
<dbReference type="InterPro" id="IPR011990">
    <property type="entry name" value="TPR-like_helical_dom_sf"/>
</dbReference>
<evidence type="ECO:0000256" key="2">
    <source>
        <dbReference type="ARBA" id="ARBA00022803"/>
    </source>
</evidence>
<evidence type="ECO:0000256" key="1">
    <source>
        <dbReference type="ARBA" id="ARBA00022737"/>
    </source>
</evidence>
<keyword evidence="1" id="KW-0677">Repeat</keyword>
<dbReference type="PANTHER" id="PTHR44186:SF1">
    <property type="entry name" value="BARDET-BIEDL SYNDROME 4 PROTEIN"/>
    <property type="match status" value="1"/>
</dbReference>
<dbReference type="EMBL" id="JAAQOM010000009">
    <property type="protein sequence ID" value="NIA55031.1"/>
    <property type="molecule type" value="Genomic_DNA"/>
</dbReference>
<dbReference type="SUPFAM" id="SSF48452">
    <property type="entry name" value="TPR-like"/>
    <property type="match status" value="1"/>
</dbReference>
<organism evidence="4 5">
    <name type="scientific">Telluria antibiotica</name>
    <dbReference type="NCBI Taxonomy" id="2717319"/>
    <lineage>
        <taxon>Bacteria</taxon>
        <taxon>Pseudomonadati</taxon>
        <taxon>Pseudomonadota</taxon>
        <taxon>Betaproteobacteria</taxon>
        <taxon>Burkholderiales</taxon>
        <taxon>Oxalobacteraceae</taxon>
        <taxon>Telluria group</taxon>
        <taxon>Telluria</taxon>
    </lineage>
</organism>
<dbReference type="Pfam" id="PF13432">
    <property type="entry name" value="TPR_16"/>
    <property type="match status" value="2"/>
</dbReference>
<dbReference type="InterPro" id="IPR019734">
    <property type="entry name" value="TPR_rpt"/>
</dbReference>
<comment type="caution">
    <text evidence="4">The sequence shown here is derived from an EMBL/GenBank/DDBJ whole genome shotgun (WGS) entry which is preliminary data.</text>
</comment>
<accession>A0ABX0PDT4</accession>
<reference evidence="4 5" key="1">
    <citation type="submission" date="2020-03" db="EMBL/GenBank/DDBJ databases">
        <title>Genome sequence of strain Massilia sp. TW-1.</title>
        <authorList>
            <person name="Chaudhary D.K."/>
        </authorList>
    </citation>
    <scope>NUCLEOTIDE SEQUENCE [LARGE SCALE GENOMIC DNA]</scope>
    <source>
        <strain evidence="4 5">TW-1</strain>
    </source>
</reference>
<dbReference type="Pfam" id="PF14559">
    <property type="entry name" value="TPR_19"/>
    <property type="match status" value="2"/>
</dbReference>
<keyword evidence="2 3" id="KW-0802">TPR repeat</keyword>
<evidence type="ECO:0000313" key="5">
    <source>
        <dbReference type="Proteomes" id="UP000716322"/>
    </source>
</evidence>
<sequence length="382" mass="40756">MASIEQLQQQIQRFSAFLKIDPDNRSLLLEMGELYHRAGQHDDALAYLVRLLELEPGSVVAQSRIASVYLSQHRFAEASTILQALAAGGERSAALEHNLGIALFFQERYDEAAVRFAAARDAGLDSPTNAKFLAYCLHHEGNLEGASAACEAWIAGDAGPAGRAYLSLLSFDAGDRERARDLALQVLADVPDNPDANAVAGSLALEDQDIDSANAHFATVLAQQPDNGRALLGYGLTLLHREDHAGAVAALTRASDDMPGNAGTDVALGWTLLTGGDAAAAEIRFRIAIEHDRGFAEAHGGLASALVHLGRVDEAKQAIVVANKLDRNNFGSVYAQAALLKLEQRSDLADRLIARALERTPVAGGPTLLEGLNKLLVPRVKH</sequence>
<dbReference type="SMART" id="SM00028">
    <property type="entry name" value="TPR"/>
    <property type="match status" value="3"/>
</dbReference>